<dbReference type="Pfam" id="PF08548">
    <property type="entry name" value="Peptidase_M10_C"/>
    <property type="match status" value="1"/>
</dbReference>
<dbReference type="PANTHER" id="PTHR42884">
    <property type="entry name" value="PROPROTEIN CONVERTASE SUBTILISIN/KEXIN-RELATED"/>
    <property type="match status" value="1"/>
</dbReference>
<dbReference type="PANTHER" id="PTHR42884:SF14">
    <property type="entry name" value="NEUROENDOCRINE CONVERTASE 1"/>
    <property type="match status" value="1"/>
</dbReference>
<dbReference type="PRINTS" id="PR00313">
    <property type="entry name" value="CABNDNGRPT"/>
</dbReference>
<comment type="caution">
    <text evidence="14">The sequence shown here is derived from an EMBL/GenBank/DDBJ whole genome shotgun (WGS) entry which is preliminary data.</text>
</comment>
<dbReference type="Proteomes" id="UP000222310">
    <property type="component" value="Unassembled WGS sequence"/>
</dbReference>
<evidence type="ECO:0000256" key="12">
    <source>
        <dbReference type="PROSITE-ProRule" id="PRU01240"/>
    </source>
</evidence>
<keyword evidence="9 12" id="KW-0720">Serine protease</keyword>
<dbReference type="GO" id="GO:0004252">
    <property type="term" value="F:serine-type endopeptidase activity"/>
    <property type="evidence" value="ECO:0007669"/>
    <property type="project" value="UniProtKB-UniRule"/>
</dbReference>
<dbReference type="Gene3D" id="3.40.50.200">
    <property type="entry name" value="Peptidase S8/S53 domain"/>
    <property type="match status" value="1"/>
</dbReference>
<dbReference type="GO" id="GO:0005737">
    <property type="term" value="C:cytoplasm"/>
    <property type="evidence" value="ECO:0007669"/>
    <property type="project" value="UniProtKB-ARBA"/>
</dbReference>
<evidence type="ECO:0000256" key="11">
    <source>
        <dbReference type="PIRSR" id="PIRSR615500-1"/>
    </source>
</evidence>
<dbReference type="Pfam" id="PF01483">
    <property type="entry name" value="P_proprotein"/>
    <property type="match status" value="1"/>
</dbReference>
<dbReference type="InterPro" id="IPR036852">
    <property type="entry name" value="Peptidase_S8/S53_dom_sf"/>
</dbReference>
<name>A0A9Q5ZAM1_NOSLI</name>
<dbReference type="PRINTS" id="PR00723">
    <property type="entry name" value="SUBTILISIN"/>
</dbReference>
<keyword evidence="7" id="KW-0677">Repeat</keyword>
<protein>
    <submittedName>
        <fullName evidence="14">Furin</fullName>
    </submittedName>
</protein>
<evidence type="ECO:0000256" key="7">
    <source>
        <dbReference type="ARBA" id="ARBA00022737"/>
    </source>
</evidence>
<feature type="active site" description="Charge relay system" evidence="11 12">
    <location>
        <position position="264"/>
    </location>
</feature>
<dbReference type="InterPro" id="IPR023828">
    <property type="entry name" value="Peptidase_S8_Ser-AS"/>
</dbReference>
<feature type="active site" description="Charge relay system" evidence="11 12">
    <location>
        <position position="52"/>
    </location>
</feature>
<dbReference type="PROSITE" id="PS51829">
    <property type="entry name" value="P_HOMO_B"/>
    <property type="match status" value="1"/>
</dbReference>
<evidence type="ECO:0000313" key="14">
    <source>
        <dbReference type="EMBL" id="PHK02236.1"/>
    </source>
</evidence>
<dbReference type="InterPro" id="IPR002884">
    <property type="entry name" value="P_dom"/>
</dbReference>
<dbReference type="AlphaFoldDB" id="A0A9Q5ZAM1"/>
<dbReference type="InterPro" id="IPR011049">
    <property type="entry name" value="Serralysin-like_metalloprot_C"/>
</dbReference>
<reference evidence="14 15" key="1">
    <citation type="submission" date="2015-02" db="EMBL/GenBank/DDBJ databases">
        <title>Nostoc linckia genome annotation.</title>
        <authorList>
            <person name="Zhou Z."/>
        </authorList>
    </citation>
    <scope>NUCLEOTIDE SEQUENCE [LARGE SCALE GENOMIC DNA]</scope>
    <source>
        <strain evidence="15">z8</strain>
    </source>
</reference>
<dbReference type="SUPFAM" id="SSF52743">
    <property type="entry name" value="Subtilisin-like"/>
    <property type="match status" value="1"/>
</dbReference>
<dbReference type="SUPFAM" id="SSF49785">
    <property type="entry name" value="Galactose-binding domain-like"/>
    <property type="match status" value="1"/>
</dbReference>
<comment type="cofactor">
    <cofactor evidence="1">
        <name>Ca(2+)</name>
        <dbReference type="ChEBI" id="CHEBI:29108"/>
    </cofactor>
</comment>
<dbReference type="InterPro" id="IPR018511">
    <property type="entry name" value="Hemolysin-typ_Ca-bd_CS"/>
</dbReference>
<feature type="domain" description="P/Homo B" evidence="13">
    <location>
        <begin position="353"/>
        <end position="481"/>
    </location>
</feature>
<dbReference type="PROSITE" id="PS00138">
    <property type="entry name" value="SUBTILASE_SER"/>
    <property type="match status" value="1"/>
</dbReference>
<comment type="subcellular location">
    <subcellularLocation>
        <location evidence="2">Secreted</location>
    </subcellularLocation>
</comment>
<dbReference type="InterPro" id="IPR000209">
    <property type="entry name" value="Peptidase_S8/S53_dom"/>
</dbReference>
<dbReference type="InterPro" id="IPR001343">
    <property type="entry name" value="Hemolysn_Ca-bd"/>
</dbReference>
<dbReference type="InterPro" id="IPR023827">
    <property type="entry name" value="Peptidase_S8_Asp-AS"/>
</dbReference>
<dbReference type="PROSITE" id="PS00136">
    <property type="entry name" value="SUBTILASE_ASP"/>
    <property type="match status" value="1"/>
</dbReference>
<feature type="active site" description="Charge relay system" evidence="11 12">
    <location>
        <position position="90"/>
    </location>
</feature>
<evidence type="ECO:0000256" key="8">
    <source>
        <dbReference type="ARBA" id="ARBA00022801"/>
    </source>
</evidence>
<dbReference type="GO" id="GO:0005509">
    <property type="term" value="F:calcium ion binding"/>
    <property type="evidence" value="ECO:0007669"/>
    <property type="project" value="InterPro"/>
</dbReference>
<evidence type="ECO:0000256" key="6">
    <source>
        <dbReference type="ARBA" id="ARBA00022729"/>
    </source>
</evidence>
<dbReference type="EMBL" id="LAHD01000057">
    <property type="protein sequence ID" value="PHK02236.1"/>
    <property type="molecule type" value="Genomic_DNA"/>
</dbReference>
<dbReference type="GeneID" id="57091743"/>
<keyword evidence="6" id="KW-0732">Signal</keyword>
<evidence type="ECO:0000256" key="10">
    <source>
        <dbReference type="ARBA" id="ARBA00022837"/>
    </source>
</evidence>
<dbReference type="PROSITE" id="PS00137">
    <property type="entry name" value="SUBTILASE_HIS"/>
    <property type="match status" value="1"/>
</dbReference>
<dbReference type="RefSeq" id="WP_099072091.1">
    <property type="nucleotide sequence ID" value="NZ_LAHD01000057.1"/>
</dbReference>
<dbReference type="GO" id="GO:0016020">
    <property type="term" value="C:membrane"/>
    <property type="evidence" value="ECO:0007669"/>
    <property type="project" value="TreeGrafter"/>
</dbReference>
<evidence type="ECO:0000259" key="13">
    <source>
        <dbReference type="PROSITE" id="PS51829"/>
    </source>
</evidence>
<dbReference type="GO" id="GO:0005615">
    <property type="term" value="C:extracellular space"/>
    <property type="evidence" value="ECO:0007669"/>
    <property type="project" value="InterPro"/>
</dbReference>
<dbReference type="Pfam" id="PF00353">
    <property type="entry name" value="HemolysinCabind"/>
    <property type="match status" value="3"/>
</dbReference>
<evidence type="ECO:0000256" key="3">
    <source>
        <dbReference type="ARBA" id="ARBA00005325"/>
    </source>
</evidence>
<dbReference type="Gene3D" id="2.60.120.260">
    <property type="entry name" value="Galactose-binding domain-like"/>
    <property type="match status" value="1"/>
</dbReference>
<evidence type="ECO:0000256" key="1">
    <source>
        <dbReference type="ARBA" id="ARBA00001913"/>
    </source>
</evidence>
<keyword evidence="10" id="KW-0106">Calcium</keyword>
<dbReference type="PROSITE" id="PS51892">
    <property type="entry name" value="SUBTILASE"/>
    <property type="match status" value="1"/>
</dbReference>
<dbReference type="InterPro" id="IPR008979">
    <property type="entry name" value="Galactose-bd-like_sf"/>
</dbReference>
<dbReference type="InterPro" id="IPR034182">
    <property type="entry name" value="Kexin/furin"/>
</dbReference>
<dbReference type="GO" id="GO:0016485">
    <property type="term" value="P:protein processing"/>
    <property type="evidence" value="ECO:0007669"/>
    <property type="project" value="TreeGrafter"/>
</dbReference>
<accession>A0A9Q5ZAM1</accession>
<dbReference type="InterPro" id="IPR022398">
    <property type="entry name" value="Peptidase_S8_His-AS"/>
</dbReference>
<proteinExistence type="inferred from homology"/>
<dbReference type="Pfam" id="PF00082">
    <property type="entry name" value="Peptidase_S8"/>
    <property type="match status" value="1"/>
</dbReference>
<comment type="similarity">
    <text evidence="3">Belongs to the peptidase S8 family. Furin subfamily.</text>
</comment>
<evidence type="ECO:0000313" key="15">
    <source>
        <dbReference type="Proteomes" id="UP000222310"/>
    </source>
</evidence>
<gene>
    <name evidence="14" type="ORF">VF08_19375</name>
</gene>
<evidence type="ECO:0000256" key="4">
    <source>
        <dbReference type="ARBA" id="ARBA00022525"/>
    </source>
</evidence>
<evidence type="ECO:0000256" key="5">
    <source>
        <dbReference type="ARBA" id="ARBA00022670"/>
    </source>
</evidence>
<evidence type="ECO:0000256" key="9">
    <source>
        <dbReference type="ARBA" id="ARBA00022825"/>
    </source>
</evidence>
<sequence>MPTFPSDNLFSQQWYLYNYISVGNYNYRGLDINVVNVWDDYTGRGVLVGVLDDGFDYTHYDLNNNYDTTRDYDSINQDSDPFPVLTDDNHGTAVAGIIAAEANGVGTVGVAFNAQITGIRAIPGSTNALINALSRLASFDVVNNSWGYTKSFVDNFYTIPQLGQAIANAAANGRNGLGTAIVFAAGNSREEGDNTNYHNFQNSRYVISVAALDDDGWATSYSTPGASILVSAFGSEYGSIVTTDRLGSAGYSYTDYTGDFNGTSAAAPQVSGVVALMLEANRNLGYRDIQEILAYSARRNDPNNYAGKFIWQYNGAKNWNGGGLHVSHDYGFGLVDALAAVRLAETWQTQSRFNNEQRLSYNSGNLGWTIPDNNTIGISHTFTVAAGLDVDWVEVELNLTHPFRGDLIVDLISPSGIISRLIDQPGNKQDDGDNIVFKLSSTQHWGESSAGNWTLRIKDLGPTDIGILNNWKLHLYGDADTVNDTYFYTNEYGIYGATTLTDSSGTDTINAAAITSNSYLNLNPGSTSTLNGTNLTISSGTVIENAFTGDGNDTIIGNTANNALNGGRGNDTLTGGAGNDTLNGGAGNNTLYGGTGNDRYVFADDDYITITEYANEGVDTVESFYTFDLGPAYLENLILKGTTAINGIGNTLNNSIAGNGANNNLNGGTGNDTLTGGGGNDTLIGGTGNDVLVGGTGNDTLTGGSGSDRFTFNSRSEGIDRITDFSVVDDTIYVSAAGFGGGLVAGAAIAVNQFFLGSAATTSSQRFLYDKGNGSLFFDQDGTGAIAKIQIATLNTGLSLTNADIFAA</sequence>
<evidence type="ECO:0000256" key="2">
    <source>
        <dbReference type="ARBA" id="ARBA00004613"/>
    </source>
</evidence>
<dbReference type="GO" id="GO:0012505">
    <property type="term" value="C:endomembrane system"/>
    <property type="evidence" value="ECO:0007669"/>
    <property type="project" value="UniProtKB-ARBA"/>
</dbReference>
<keyword evidence="5 12" id="KW-0645">Protease</keyword>
<dbReference type="InterPro" id="IPR015500">
    <property type="entry name" value="Peptidase_S8_subtilisin-rel"/>
</dbReference>
<dbReference type="SUPFAM" id="SSF51120">
    <property type="entry name" value="beta-Roll"/>
    <property type="match status" value="2"/>
</dbReference>
<dbReference type="Gene3D" id="2.150.10.10">
    <property type="entry name" value="Serralysin-like metalloprotease, C-terminal"/>
    <property type="match status" value="2"/>
</dbReference>
<dbReference type="PROSITE" id="PS00330">
    <property type="entry name" value="HEMOLYSIN_CALCIUM"/>
    <property type="match status" value="3"/>
</dbReference>
<keyword evidence="4" id="KW-0964">Secreted</keyword>
<organism evidence="14 15">
    <name type="scientific">Nostoc linckia z8</name>
    <dbReference type="NCBI Taxonomy" id="1628746"/>
    <lineage>
        <taxon>Bacteria</taxon>
        <taxon>Bacillati</taxon>
        <taxon>Cyanobacteriota</taxon>
        <taxon>Cyanophyceae</taxon>
        <taxon>Nostocales</taxon>
        <taxon>Nostocaceae</taxon>
        <taxon>Nostoc</taxon>
    </lineage>
</organism>
<keyword evidence="8 12" id="KW-0378">Hydrolase</keyword>
<dbReference type="InterPro" id="IPR013858">
    <property type="entry name" value="Peptidase_M10B_C"/>
</dbReference>
<dbReference type="CDD" id="cd04059">
    <property type="entry name" value="Peptidases_S8_Protein_convertases_Kexins_Furin-like"/>
    <property type="match status" value="1"/>
</dbReference>